<keyword evidence="2" id="KW-1185">Reference proteome</keyword>
<protein>
    <submittedName>
        <fullName evidence="1">Uncharacterized protein</fullName>
    </submittedName>
</protein>
<evidence type="ECO:0000313" key="1">
    <source>
        <dbReference type="EMBL" id="ANJ65183.1"/>
    </source>
</evidence>
<gene>
    <name evidence="1" type="ORF">FROZEN_54</name>
</gene>
<dbReference type="KEGG" id="vg:29065817"/>
<proteinExistence type="predicted"/>
<name>A0A191ZCS2_9CAUD</name>
<organism evidence="1 2">
    <name type="scientific">Erwinia phage vB_EamP_Frozen</name>
    <dbReference type="NCBI Taxonomy" id="1852641"/>
    <lineage>
        <taxon>Viruses</taxon>
        <taxon>Duplodnaviria</taxon>
        <taxon>Heunggongvirae</taxon>
        <taxon>Uroviricota</taxon>
        <taxon>Caudoviricetes</taxon>
        <taxon>Schitoviridae</taxon>
        <taxon>Erskinevirinae</taxon>
        <taxon>Johnsonvirus</taxon>
        <taxon>Johnsonvirus frozen</taxon>
    </lineage>
</organism>
<accession>A0A191ZCS2</accession>
<dbReference type="GeneID" id="29065817"/>
<dbReference type="Proteomes" id="UP000202061">
    <property type="component" value="Segment"/>
</dbReference>
<sequence length="165" mass="19225">MSSSTVMGLIDRILNDLFKAEKRRLATAIDQLVEANEEYVQSQMRAFMFNGDIYTHSQNGYRDRPPMLAWALTDRMVAHIKDQKAVNMDKQQIGQMLFSLFGTNPDWQHVLNHLPPCLVPLVPETNAYQRSFGVEDHIQHDERLLRQYRKILPKIEMYSVTGLLY</sequence>
<dbReference type="EMBL" id="KX098389">
    <property type="protein sequence ID" value="ANJ65183.1"/>
    <property type="molecule type" value="Genomic_DNA"/>
</dbReference>
<reference evidence="1" key="1">
    <citation type="submission" date="2017-06" db="EMBL/GenBank/DDBJ databases">
        <authorList>
            <person name="Berg J.A."/>
            <person name="Peck M.D."/>
            <person name="Grossarth S.E."/>
            <person name="Jarvis T.M."/>
            <person name="Merrill B.D."/>
            <person name="Breakwell D.P."/>
            <person name="Burnett S.H."/>
            <person name="Grose J.H."/>
        </authorList>
    </citation>
    <scope>NUCLEOTIDE SEQUENCE [LARGE SCALE GENOMIC DNA]</scope>
</reference>
<evidence type="ECO:0000313" key="2">
    <source>
        <dbReference type="Proteomes" id="UP000202061"/>
    </source>
</evidence>
<dbReference type="OrthoDB" id="9451at10239"/>
<dbReference type="RefSeq" id="YP_009286183.1">
    <property type="nucleotide sequence ID" value="NC_031062.2"/>
</dbReference>